<dbReference type="EMBL" id="JBIAZM010000002">
    <property type="protein sequence ID" value="MFF5199334.1"/>
    <property type="molecule type" value="Genomic_DNA"/>
</dbReference>
<proteinExistence type="predicted"/>
<feature type="transmembrane region" description="Helical" evidence="1">
    <location>
        <begin position="6"/>
        <end position="26"/>
    </location>
</feature>
<evidence type="ECO:0000256" key="1">
    <source>
        <dbReference type="SAM" id="Phobius"/>
    </source>
</evidence>
<dbReference type="Proteomes" id="UP001602287">
    <property type="component" value="Unassembled WGS sequence"/>
</dbReference>
<keyword evidence="1" id="KW-0472">Membrane</keyword>
<organism evidence="2 3">
    <name type="scientific">Micromonospora parva</name>
    <dbReference type="NCBI Taxonomy" id="1464048"/>
    <lineage>
        <taxon>Bacteria</taxon>
        <taxon>Bacillati</taxon>
        <taxon>Actinomycetota</taxon>
        <taxon>Actinomycetes</taxon>
        <taxon>Micromonosporales</taxon>
        <taxon>Micromonosporaceae</taxon>
        <taxon>Micromonospora</taxon>
    </lineage>
</organism>
<sequence length="83" mass="8757">MVFSCWAALIGLTLTMVVVRGVWHVFAGASERFAVTFLAMTAFAIAAVSVGIVAAHRRLLPWLMLTTGTIVVLGLVILVVTAG</sequence>
<keyword evidence="3" id="KW-1185">Reference proteome</keyword>
<gene>
    <name evidence="2" type="ORF">ACFY3B_06955</name>
</gene>
<evidence type="ECO:0000313" key="2">
    <source>
        <dbReference type="EMBL" id="MFF5199334.1"/>
    </source>
</evidence>
<feature type="transmembrane region" description="Helical" evidence="1">
    <location>
        <begin position="33"/>
        <end position="56"/>
    </location>
</feature>
<dbReference type="RefSeq" id="WP_156057418.1">
    <property type="nucleotide sequence ID" value="NZ_JBEZDH010000010.1"/>
</dbReference>
<keyword evidence="1" id="KW-0812">Transmembrane</keyword>
<reference evidence="2 3" key="1">
    <citation type="submission" date="2024-10" db="EMBL/GenBank/DDBJ databases">
        <title>The Natural Products Discovery Center: Release of the First 8490 Sequenced Strains for Exploring Actinobacteria Biosynthetic Diversity.</title>
        <authorList>
            <person name="Kalkreuter E."/>
            <person name="Kautsar S.A."/>
            <person name="Yang D."/>
            <person name="Bader C.D."/>
            <person name="Teijaro C.N."/>
            <person name="Fluegel L."/>
            <person name="Davis C.M."/>
            <person name="Simpson J.R."/>
            <person name="Lauterbach L."/>
            <person name="Steele A.D."/>
            <person name="Gui C."/>
            <person name="Meng S."/>
            <person name="Li G."/>
            <person name="Viehrig K."/>
            <person name="Ye F."/>
            <person name="Su P."/>
            <person name="Kiefer A.F."/>
            <person name="Nichols A."/>
            <person name="Cepeda A.J."/>
            <person name="Yan W."/>
            <person name="Fan B."/>
            <person name="Jiang Y."/>
            <person name="Adhikari A."/>
            <person name="Zheng C.-J."/>
            <person name="Schuster L."/>
            <person name="Cowan T.M."/>
            <person name="Smanski M.J."/>
            <person name="Chevrette M.G."/>
            <person name="De Carvalho L.P.S."/>
            <person name="Shen B."/>
        </authorList>
    </citation>
    <scope>NUCLEOTIDE SEQUENCE [LARGE SCALE GENOMIC DNA]</scope>
    <source>
        <strain evidence="2 3">NPDC000140</strain>
    </source>
</reference>
<feature type="transmembrane region" description="Helical" evidence="1">
    <location>
        <begin position="62"/>
        <end position="82"/>
    </location>
</feature>
<name>A0ABW6VTF0_9ACTN</name>
<keyword evidence="1" id="KW-1133">Transmembrane helix</keyword>
<evidence type="ECO:0000313" key="3">
    <source>
        <dbReference type="Proteomes" id="UP001602287"/>
    </source>
</evidence>
<comment type="caution">
    <text evidence="2">The sequence shown here is derived from an EMBL/GenBank/DDBJ whole genome shotgun (WGS) entry which is preliminary data.</text>
</comment>
<protein>
    <submittedName>
        <fullName evidence="2">Uncharacterized protein</fullName>
    </submittedName>
</protein>
<accession>A0ABW6VTF0</accession>